<name>A0ABN7UIU3_GIGMA</name>
<dbReference type="Proteomes" id="UP000789901">
    <property type="component" value="Unassembled WGS sequence"/>
</dbReference>
<accession>A0ABN7UIU3</accession>
<proteinExistence type="predicted"/>
<gene>
    <name evidence="1" type="ORF">GMARGA_LOCUS7051</name>
</gene>
<dbReference type="EMBL" id="CAJVQB010003317">
    <property type="protein sequence ID" value="CAG8604558.1"/>
    <property type="molecule type" value="Genomic_DNA"/>
</dbReference>
<protein>
    <submittedName>
        <fullName evidence="1">26047_t:CDS:1</fullName>
    </submittedName>
</protein>
<sequence>MSTNTRKKKIDYIDRIKKNEKLAPSVAPVINIDGYNAEEWKIYNEKIQEKKKQNKIDLDWADVYSKFKMFESIYDTIKPQTFVSENLKNKQINNMIKKAIPESLISEISRLRKIFEFTVIVIEDENINLENFLEKIRDFNFTLNYFQEISRDDFMTLLATIKNKEG</sequence>
<comment type="caution">
    <text evidence="1">The sequence shown here is derived from an EMBL/GenBank/DDBJ whole genome shotgun (WGS) entry which is preliminary data.</text>
</comment>
<evidence type="ECO:0000313" key="2">
    <source>
        <dbReference type="Proteomes" id="UP000789901"/>
    </source>
</evidence>
<reference evidence="1 2" key="1">
    <citation type="submission" date="2021-06" db="EMBL/GenBank/DDBJ databases">
        <authorList>
            <person name="Kallberg Y."/>
            <person name="Tangrot J."/>
            <person name="Rosling A."/>
        </authorList>
    </citation>
    <scope>NUCLEOTIDE SEQUENCE [LARGE SCALE GENOMIC DNA]</scope>
    <source>
        <strain evidence="1 2">120-4 pot B 10/14</strain>
    </source>
</reference>
<organism evidence="1 2">
    <name type="scientific">Gigaspora margarita</name>
    <dbReference type="NCBI Taxonomy" id="4874"/>
    <lineage>
        <taxon>Eukaryota</taxon>
        <taxon>Fungi</taxon>
        <taxon>Fungi incertae sedis</taxon>
        <taxon>Mucoromycota</taxon>
        <taxon>Glomeromycotina</taxon>
        <taxon>Glomeromycetes</taxon>
        <taxon>Diversisporales</taxon>
        <taxon>Gigasporaceae</taxon>
        <taxon>Gigaspora</taxon>
    </lineage>
</organism>
<evidence type="ECO:0000313" key="1">
    <source>
        <dbReference type="EMBL" id="CAG8604558.1"/>
    </source>
</evidence>
<keyword evidence="2" id="KW-1185">Reference proteome</keyword>